<dbReference type="AlphaFoldDB" id="A0A6C0EHM4"/>
<reference evidence="1" key="1">
    <citation type="journal article" date="2020" name="Nature">
        <title>Giant virus diversity and host interactions through global metagenomics.</title>
        <authorList>
            <person name="Schulz F."/>
            <person name="Roux S."/>
            <person name="Paez-Espino D."/>
            <person name="Jungbluth S."/>
            <person name="Walsh D.A."/>
            <person name="Denef V.J."/>
            <person name="McMahon K.D."/>
            <person name="Konstantinidis K.T."/>
            <person name="Eloe-Fadrosh E.A."/>
            <person name="Kyrpides N.C."/>
            <person name="Woyke T."/>
        </authorList>
    </citation>
    <scope>NUCLEOTIDE SEQUENCE</scope>
    <source>
        <strain evidence="1">GVMAG-M-3300001348-25</strain>
    </source>
</reference>
<dbReference type="EMBL" id="MN738852">
    <property type="protein sequence ID" value="QHT28111.1"/>
    <property type="molecule type" value="Genomic_DNA"/>
</dbReference>
<sequence length="176" mass="20697">MNRMYNVINGVCIRNDERNNEINQRMFERNTTDRPLEPNINVRPTPTKYVKMPVVNVRRPANEPLAIHNVYDNKKQFYPGNSKAPWSGFANNVDTETKLRNTTFALQKCDQREYVPSTDSNMYSYPLQKLPPPFQHGLLFSVPEMKTNKPDFNDNEAFNNSTRYQRNDFKNKQCKN</sequence>
<protein>
    <submittedName>
        <fullName evidence="1">Uncharacterized protein</fullName>
    </submittedName>
</protein>
<evidence type="ECO:0000313" key="1">
    <source>
        <dbReference type="EMBL" id="QHT28111.1"/>
    </source>
</evidence>
<organism evidence="1">
    <name type="scientific">viral metagenome</name>
    <dbReference type="NCBI Taxonomy" id="1070528"/>
    <lineage>
        <taxon>unclassified sequences</taxon>
        <taxon>metagenomes</taxon>
        <taxon>organismal metagenomes</taxon>
    </lineage>
</organism>
<name>A0A6C0EHM4_9ZZZZ</name>
<proteinExistence type="predicted"/>
<accession>A0A6C0EHM4</accession>